<gene>
    <name evidence="5" type="ORF">AFUS01_LOCUS278</name>
</gene>
<dbReference type="AlphaFoldDB" id="A0A8J2NKX8"/>
<dbReference type="InterPro" id="IPR001950">
    <property type="entry name" value="SUI1"/>
</dbReference>
<evidence type="ECO:0000256" key="1">
    <source>
        <dbReference type="ARBA" id="ARBA00007514"/>
    </source>
</evidence>
<dbReference type="OrthoDB" id="277199at2759"/>
<protein>
    <recommendedName>
        <fullName evidence="2">Density-regulated protein homolog</fullName>
    </recommendedName>
</protein>
<dbReference type="EMBL" id="CAJVCH010001093">
    <property type="protein sequence ID" value="CAG7636633.1"/>
    <property type="molecule type" value="Genomic_DNA"/>
</dbReference>
<dbReference type="Proteomes" id="UP000708208">
    <property type="component" value="Unassembled WGS sequence"/>
</dbReference>
<dbReference type="Pfam" id="PF21023">
    <property type="entry name" value="DENR_N"/>
    <property type="match status" value="1"/>
</dbReference>
<organism evidence="5 6">
    <name type="scientific">Allacma fusca</name>
    <dbReference type="NCBI Taxonomy" id="39272"/>
    <lineage>
        <taxon>Eukaryota</taxon>
        <taxon>Metazoa</taxon>
        <taxon>Ecdysozoa</taxon>
        <taxon>Arthropoda</taxon>
        <taxon>Hexapoda</taxon>
        <taxon>Collembola</taxon>
        <taxon>Symphypleona</taxon>
        <taxon>Sminthuridae</taxon>
        <taxon>Allacma</taxon>
    </lineage>
</organism>
<comment type="caution">
    <text evidence="5">The sequence shown here is derived from an EMBL/GenBank/DDBJ whole genome shotgun (WGS) entry which is preliminary data.</text>
</comment>
<dbReference type="InterPro" id="IPR046447">
    <property type="entry name" value="DENR_C"/>
</dbReference>
<evidence type="ECO:0000256" key="3">
    <source>
        <dbReference type="SAM" id="MobiDB-lite"/>
    </source>
</evidence>
<dbReference type="Pfam" id="PF01253">
    <property type="entry name" value="SUI1"/>
    <property type="match status" value="1"/>
</dbReference>
<evidence type="ECO:0000256" key="2">
    <source>
        <dbReference type="ARBA" id="ARBA00071856"/>
    </source>
</evidence>
<accession>A0A8J2NKX8</accession>
<dbReference type="GO" id="GO:0001731">
    <property type="term" value="P:formation of translation preinitiation complex"/>
    <property type="evidence" value="ECO:0007669"/>
    <property type="project" value="TreeGrafter"/>
</dbReference>
<evidence type="ECO:0000313" key="6">
    <source>
        <dbReference type="Proteomes" id="UP000708208"/>
    </source>
</evidence>
<dbReference type="GO" id="GO:0003743">
    <property type="term" value="F:translation initiation factor activity"/>
    <property type="evidence" value="ECO:0007669"/>
    <property type="project" value="InterPro"/>
</dbReference>
<dbReference type="GO" id="GO:0002188">
    <property type="term" value="P:translation reinitiation"/>
    <property type="evidence" value="ECO:0007669"/>
    <property type="project" value="TreeGrafter"/>
</dbReference>
<dbReference type="InterPro" id="IPR048517">
    <property type="entry name" value="DENR_N"/>
</dbReference>
<comment type="similarity">
    <text evidence="1">Belongs to the DENR family.</text>
</comment>
<feature type="region of interest" description="Disordered" evidence="3">
    <location>
        <begin position="133"/>
        <end position="170"/>
    </location>
</feature>
<feature type="compositionally biased region" description="Basic residues" evidence="3">
    <location>
        <begin position="149"/>
        <end position="168"/>
    </location>
</feature>
<dbReference type="InterPro" id="IPR050318">
    <property type="entry name" value="DENR/SUI1_TIF"/>
</dbReference>
<dbReference type="CDD" id="cd11607">
    <property type="entry name" value="DENR_C"/>
    <property type="match status" value="1"/>
</dbReference>
<reference evidence="5" key="1">
    <citation type="submission" date="2021-06" db="EMBL/GenBank/DDBJ databases">
        <authorList>
            <person name="Hodson N. C."/>
            <person name="Mongue J. A."/>
            <person name="Jaron S. K."/>
        </authorList>
    </citation>
    <scope>NUCLEOTIDE SEQUENCE</scope>
</reference>
<dbReference type="PANTHER" id="PTHR12789:SF0">
    <property type="entry name" value="DENSITY-REGULATED PROTEIN"/>
    <property type="match status" value="1"/>
</dbReference>
<evidence type="ECO:0000259" key="4">
    <source>
        <dbReference type="PROSITE" id="PS50296"/>
    </source>
</evidence>
<sequence length="254" mass="28226">MYYPPPHNQCLHLLTSSSWGDFVQNTASGVHLVNAFQVTICVANQFHIRHVKNNEIMLETEPEVVETAVEKVEPEEQPEIKDVPVIEEPQEEISYPLTVVYCGNCGLPPEYCEYFPDNERCRKWLEENLPNQFQSVGLGGPGGEEKSGRQKRGGKGLVKSKKPGKSGPKRVCVFRAPRGKKKSVTVITGLGASGIDLKVAAKYFSSRFSCGSSVTGDDEIVIQGDVKDDLFDVLPEKWPEIDEDCIDDLGDQKR</sequence>
<name>A0A8J2NKX8_9HEXA</name>
<dbReference type="PANTHER" id="PTHR12789">
    <property type="entry name" value="DENSITY-REGULATED PROTEIN HOMOLOG"/>
    <property type="match status" value="1"/>
</dbReference>
<feature type="domain" description="SUI1" evidence="4">
    <location>
        <begin position="171"/>
        <end position="238"/>
    </location>
</feature>
<keyword evidence="6" id="KW-1185">Reference proteome</keyword>
<dbReference type="PROSITE" id="PS50296">
    <property type="entry name" value="SUI1"/>
    <property type="match status" value="1"/>
</dbReference>
<proteinExistence type="inferred from homology"/>
<dbReference type="FunFam" id="3.30.780.10:FF:000004">
    <property type="entry name" value="density-regulated protein-like"/>
    <property type="match status" value="1"/>
</dbReference>
<dbReference type="GO" id="GO:0003729">
    <property type="term" value="F:mRNA binding"/>
    <property type="evidence" value="ECO:0007669"/>
    <property type="project" value="TreeGrafter"/>
</dbReference>
<evidence type="ECO:0000313" key="5">
    <source>
        <dbReference type="EMBL" id="CAG7636633.1"/>
    </source>
</evidence>